<keyword evidence="2" id="KW-0833">Ubl conjugation pathway</keyword>
<dbReference type="AlphaFoldDB" id="A0A9P8P1V5"/>
<evidence type="ECO:0000256" key="2">
    <source>
        <dbReference type="ARBA" id="ARBA00022786"/>
    </source>
</evidence>
<proteinExistence type="predicted"/>
<evidence type="ECO:0000313" key="4">
    <source>
        <dbReference type="EMBL" id="KAH3664003.1"/>
    </source>
</evidence>
<dbReference type="InterPro" id="IPR029071">
    <property type="entry name" value="Ubiquitin-like_domsf"/>
</dbReference>
<reference evidence="4" key="2">
    <citation type="submission" date="2021-01" db="EMBL/GenBank/DDBJ databases">
        <authorList>
            <person name="Schikora-Tamarit M.A."/>
        </authorList>
    </citation>
    <scope>NUCLEOTIDE SEQUENCE</scope>
    <source>
        <strain evidence="4">CBS6075</strain>
    </source>
</reference>
<accession>A0A9P8P1V5</accession>
<dbReference type="RefSeq" id="XP_046060283.1">
    <property type="nucleotide sequence ID" value="XM_046205825.1"/>
</dbReference>
<dbReference type="Gene3D" id="3.10.20.90">
    <property type="entry name" value="Phosphatidylinositol 3-kinase Catalytic Subunit, Chain A, domain 1"/>
    <property type="match status" value="1"/>
</dbReference>
<protein>
    <recommendedName>
        <fullName evidence="1">Ubiquitin-like modifier HUB1</fullName>
    </recommendedName>
</protein>
<dbReference type="Proteomes" id="UP000769157">
    <property type="component" value="Unassembled WGS sequence"/>
</dbReference>
<gene>
    <name evidence="4" type="ORF">OGAPHI_004717</name>
</gene>
<feature type="domain" description="Ubiquitin-like" evidence="3">
    <location>
        <begin position="320"/>
        <end position="399"/>
    </location>
</feature>
<dbReference type="SUPFAM" id="SSF54236">
    <property type="entry name" value="Ubiquitin-like"/>
    <property type="match status" value="1"/>
</dbReference>
<comment type="caution">
    <text evidence="4">The sequence shown here is derived from an EMBL/GenBank/DDBJ whole genome shotgun (WGS) entry which is preliminary data.</text>
</comment>
<dbReference type="OrthoDB" id="3881at2759"/>
<dbReference type="InterPro" id="IPR039732">
    <property type="entry name" value="Hub1/Ubl5"/>
</dbReference>
<dbReference type="PANTHER" id="PTHR13042">
    <property type="entry name" value="UBIQUITIN-LIKE PROTEIN 5"/>
    <property type="match status" value="1"/>
</dbReference>
<evidence type="ECO:0000256" key="1">
    <source>
        <dbReference type="ARBA" id="ARBA00014108"/>
    </source>
</evidence>
<name>A0A9P8P1V5_9ASCO</name>
<dbReference type="PROSITE" id="PS50053">
    <property type="entry name" value="UBIQUITIN_2"/>
    <property type="match status" value="1"/>
</dbReference>
<organism evidence="4 5">
    <name type="scientific">Ogataea philodendri</name>
    <dbReference type="NCBI Taxonomy" id="1378263"/>
    <lineage>
        <taxon>Eukaryota</taxon>
        <taxon>Fungi</taxon>
        <taxon>Dikarya</taxon>
        <taxon>Ascomycota</taxon>
        <taxon>Saccharomycotina</taxon>
        <taxon>Pichiomycetes</taxon>
        <taxon>Pichiales</taxon>
        <taxon>Pichiaceae</taxon>
        <taxon>Ogataea</taxon>
    </lineage>
</organism>
<evidence type="ECO:0000259" key="3">
    <source>
        <dbReference type="PROSITE" id="PS50053"/>
    </source>
</evidence>
<dbReference type="CDD" id="cd01791">
    <property type="entry name" value="Ubl_UBL5"/>
    <property type="match status" value="1"/>
</dbReference>
<dbReference type="EMBL" id="JAEUBE010000352">
    <property type="protein sequence ID" value="KAH3664003.1"/>
    <property type="molecule type" value="Genomic_DNA"/>
</dbReference>
<dbReference type="GeneID" id="70236682"/>
<sequence length="535" mass="59635">MLVDPSFCGCEHLQKHQVPVRAILWDEHVDEPRQQQQHVVEQLDQVQRHAGLCMLCMHGLPRLDSSSSDAPIICTLRITTTILWLTLATFSSLILYDDLYTSSDWIWSTILASMSGCGLRSSRMPASREISFQANVSTMAARARLETSLTVETSSVCATSGFSCSPSDRTVSCTVGSVYCCGTGTEVRFGGSWNMFIETDECLYLWPRLYEAFGPEFGVNGAGFSDRLSLELFIVMEPNLNGWFLTGDPLRMGELVLLGDREREYLYALVWVNEVLEPLDWVYKLGLFSSMVSSNDSSTFKSGIPVKGKDIGKENKTKKINLMIEVVCNDRLGKKIRVKCLPTDTVGDFKKIVGLQVGVDSNKVVLKKGYMIFKDHITLDDYEIHDGMNLELRVEHVEPAALLIAVAVEHLKDAGLVAASVAVIGSRPHSVDFALPKHLVPLVAELVRPVDLFEVVHLQKLVHHVDSKLVACSSRRYAEVEQLQIRVAPDQVGHGPVVRDLLEPVDHENRVDRLHVRRKPPVHAKQVVVDDCGEN</sequence>
<evidence type="ECO:0000313" key="5">
    <source>
        <dbReference type="Proteomes" id="UP000769157"/>
    </source>
</evidence>
<reference evidence="4" key="1">
    <citation type="journal article" date="2021" name="Open Biol.">
        <title>Shared evolutionary footprints suggest mitochondrial oxidative damage underlies multiple complex I losses in fungi.</title>
        <authorList>
            <person name="Schikora-Tamarit M.A."/>
            <person name="Marcet-Houben M."/>
            <person name="Nosek J."/>
            <person name="Gabaldon T."/>
        </authorList>
    </citation>
    <scope>NUCLEOTIDE SEQUENCE</scope>
    <source>
        <strain evidence="4">CBS6075</strain>
    </source>
</reference>
<dbReference type="FunFam" id="3.10.20.90:FF:000052">
    <property type="entry name" value="Ubiquitin-like protein 5"/>
    <property type="match status" value="1"/>
</dbReference>
<dbReference type="InterPro" id="IPR000626">
    <property type="entry name" value="Ubiquitin-like_dom"/>
</dbReference>
<keyword evidence="5" id="KW-1185">Reference proteome</keyword>